<evidence type="ECO:0000256" key="2">
    <source>
        <dbReference type="ARBA" id="ARBA00022723"/>
    </source>
</evidence>
<evidence type="ECO:0000256" key="4">
    <source>
        <dbReference type="ARBA" id="ARBA00022801"/>
    </source>
</evidence>
<evidence type="ECO:0000256" key="12">
    <source>
        <dbReference type="RuleBase" id="RU366078"/>
    </source>
</evidence>
<dbReference type="SMART" id="SM00680">
    <property type="entry name" value="CLIP"/>
    <property type="match status" value="1"/>
</dbReference>
<sequence>MLTRKPVGILIIGMLLHCAVHAQQNCVNPNRNSGYCLSIYDCPSLIDLVQQILLTSNERMFLRDSQCENGFGRKPYVCCTRDKNYASVATTTPTPATTTTTARTVIQPSPTSANGDRGQGESLLPRPPACGPNSFLDRIYNGNDTALDEFPWMALLEYTNKRGQRELNCGGSLINNRYILTAAHCVTGQISVEVGQLTTVRLGEYDISKEIDCVRNVCNRPVLEIGVEEVIVHPQYNADDNNRHHDIALIRLNQQVELNEYIIPVCLPLVSTRAAINTNDKLTVSGWGRTLLARQSNIKQRIDLPVADQDYCKTKFATKRISVISSQLCVGGEYIRDSCDGDSGGPLMRYTGAWYLEGVVSFGNRCGLEGWPGVYTRVTDYMDWIIGTIRP</sequence>
<dbReference type="SMART" id="SM00020">
    <property type="entry name" value="Tryp_SPc"/>
    <property type="match status" value="1"/>
</dbReference>
<name>A0A6P8XG43_DROAB</name>
<evidence type="ECO:0000256" key="5">
    <source>
        <dbReference type="ARBA" id="ARBA00022825"/>
    </source>
</evidence>
<feature type="chain" id="PRO_5038206023" description="CLIP domain-containing serine protease" evidence="12">
    <location>
        <begin position="23"/>
        <end position="391"/>
    </location>
</feature>
<comment type="subcellular location">
    <subcellularLocation>
        <location evidence="12">Secreted</location>
    </subcellularLocation>
</comment>
<keyword evidence="7" id="KW-0865">Zymogen</keyword>
<dbReference type="EC" id="3.4.21.-" evidence="11"/>
<dbReference type="SUPFAM" id="SSF50494">
    <property type="entry name" value="Trypsin-like serine proteases"/>
    <property type="match status" value="1"/>
</dbReference>
<keyword evidence="5 11" id="KW-0720">Serine protease</keyword>
<evidence type="ECO:0000256" key="9">
    <source>
        <dbReference type="ARBA" id="ARBA00023180"/>
    </source>
</evidence>
<dbReference type="AlphaFoldDB" id="A0A6P8XG43"/>
<dbReference type="Proteomes" id="UP000515160">
    <property type="component" value="Chromosome 2R"/>
</dbReference>
<dbReference type="GO" id="GO:0004252">
    <property type="term" value="F:serine-type endopeptidase activity"/>
    <property type="evidence" value="ECO:0007669"/>
    <property type="project" value="UniProtKB-UniRule"/>
</dbReference>
<proteinExistence type="inferred from homology"/>
<keyword evidence="1 11" id="KW-0645">Protease</keyword>
<evidence type="ECO:0000313" key="13">
    <source>
        <dbReference type="Proteomes" id="UP000515160"/>
    </source>
</evidence>
<evidence type="ECO:0000256" key="10">
    <source>
        <dbReference type="ARBA" id="ARBA00024195"/>
    </source>
</evidence>
<keyword evidence="9" id="KW-0325">Glycoprotein</keyword>
<dbReference type="GeneID" id="117575319"/>
<keyword evidence="3 12" id="KW-0732">Signal</keyword>
<dbReference type="PROSITE" id="PS50240">
    <property type="entry name" value="TRYPSIN_DOM"/>
    <property type="match status" value="1"/>
</dbReference>
<dbReference type="GO" id="GO:0006508">
    <property type="term" value="P:proteolysis"/>
    <property type="evidence" value="ECO:0007669"/>
    <property type="project" value="UniProtKB-KW"/>
</dbReference>
<dbReference type="RefSeq" id="XP_034115366.1">
    <property type="nucleotide sequence ID" value="XM_034259475.2"/>
</dbReference>
<dbReference type="InterPro" id="IPR051487">
    <property type="entry name" value="Ser/Thr_Proteases_Immune/Dev"/>
</dbReference>
<dbReference type="PROSITE" id="PS51888">
    <property type="entry name" value="CLIP"/>
    <property type="match status" value="1"/>
</dbReference>
<keyword evidence="2" id="KW-0479">Metal-binding</keyword>
<dbReference type="GO" id="GO:0046872">
    <property type="term" value="F:metal ion binding"/>
    <property type="evidence" value="ECO:0007669"/>
    <property type="project" value="UniProtKB-KW"/>
</dbReference>
<evidence type="ECO:0000256" key="1">
    <source>
        <dbReference type="ARBA" id="ARBA00022670"/>
    </source>
</evidence>
<evidence type="ECO:0000256" key="6">
    <source>
        <dbReference type="ARBA" id="ARBA00022837"/>
    </source>
</evidence>
<evidence type="ECO:0000256" key="11">
    <source>
        <dbReference type="RuleBase" id="RU363034"/>
    </source>
</evidence>
<dbReference type="PROSITE" id="PS00134">
    <property type="entry name" value="TRYPSIN_HIS"/>
    <property type="match status" value="1"/>
</dbReference>
<dbReference type="CTD" id="121340"/>
<evidence type="ECO:0000256" key="3">
    <source>
        <dbReference type="ARBA" id="ARBA00022729"/>
    </source>
</evidence>
<dbReference type="InterPro" id="IPR001314">
    <property type="entry name" value="Peptidase_S1A"/>
</dbReference>
<gene>
    <name evidence="14" type="primary">LOC117575319</name>
</gene>
<protein>
    <recommendedName>
        <fullName evidence="12">CLIP domain-containing serine protease</fullName>
        <ecNumber evidence="11">3.4.21.-</ecNumber>
    </recommendedName>
</protein>
<dbReference type="Gene3D" id="2.40.10.10">
    <property type="entry name" value="Trypsin-like serine proteases"/>
    <property type="match status" value="2"/>
</dbReference>
<keyword evidence="13" id="KW-1185">Reference proteome</keyword>
<evidence type="ECO:0000256" key="7">
    <source>
        <dbReference type="ARBA" id="ARBA00023145"/>
    </source>
</evidence>
<dbReference type="Pfam" id="PF00089">
    <property type="entry name" value="Trypsin"/>
    <property type="match status" value="1"/>
</dbReference>
<comment type="domain">
    <text evidence="12">The clip domain consists of 35-55 residues which are 'knitted' together usually by 3 conserved disulfide bonds forming a clip-like compact structure.</text>
</comment>
<dbReference type="Pfam" id="PF12032">
    <property type="entry name" value="CLIP"/>
    <property type="match status" value="1"/>
</dbReference>
<dbReference type="Gene3D" id="3.30.1640.30">
    <property type="match status" value="1"/>
</dbReference>
<dbReference type="InterPro" id="IPR043504">
    <property type="entry name" value="Peptidase_S1_PA_chymotrypsin"/>
</dbReference>
<keyword evidence="12" id="KW-0964">Secreted</keyword>
<dbReference type="FunFam" id="2.40.10.10:FF:000084">
    <property type="entry name" value="Serine protease easter"/>
    <property type="match status" value="1"/>
</dbReference>
<dbReference type="GO" id="GO:0035008">
    <property type="term" value="P:positive regulation of melanization defense response"/>
    <property type="evidence" value="ECO:0007669"/>
    <property type="project" value="UniProtKB-ARBA"/>
</dbReference>
<evidence type="ECO:0000256" key="8">
    <source>
        <dbReference type="ARBA" id="ARBA00023157"/>
    </source>
</evidence>
<dbReference type="InterPro" id="IPR022700">
    <property type="entry name" value="CLIP"/>
</dbReference>
<reference evidence="14" key="1">
    <citation type="submission" date="2025-08" db="UniProtKB">
        <authorList>
            <consortium name="RefSeq"/>
        </authorList>
    </citation>
    <scope>IDENTIFICATION</scope>
    <source>
        <strain evidence="14">15112-1751.03</strain>
        <tissue evidence="14">Whole Adult</tissue>
    </source>
</reference>
<dbReference type="PROSITE" id="PS00135">
    <property type="entry name" value="TRYPSIN_SER"/>
    <property type="match status" value="1"/>
</dbReference>
<dbReference type="PRINTS" id="PR00722">
    <property type="entry name" value="CHYMOTRYPSIN"/>
</dbReference>
<dbReference type="PANTHER" id="PTHR24256">
    <property type="entry name" value="TRYPTASE-RELATED"/>
    <property type="match status" value="1"/>
</dbReference>
<accession>A0A6P8XG43</accession>
<feature type="signal peptide" evidence="12">
    <location>
        <begin position="1"/>
        <end position="22"/>
    </location>
</feature>
<dbReference type="GO" id="GO:0005576">
    <property type="term" value="C:extracellular region"/>
    <property type="evidence" value="ECO:0007669"/>
    <property type="project" value="UniProtKB-SubCell"/>
</dbReference>
<keyword evidence="8" id="KW-1015">Disulfide bond</keyword>
<dbReference type="InterPro" id="IPR033116">
    <property type="entry name" value="TRYPSIN_SER"/>
</dbReference>
<dbReference type="FunFam" id="3.30.1640.30:FF:000001">
    <property type="entry name" value="Serine protease 7"/>
    <property type="match status" value="1"/>
</dbReference>
<dbReference type="OrthoDB" id="9028152at2759"/>
<keyword evidence="4 11" id="KW-0378">Hydrolase</keyword>
<dbReference type="CDD" id="cd00190">
    <property type="entry name" value="Tryp_SPc"/>
    <property type="match status" value="1"/>
</dbReference>
<organism evidence="13 14">
    <name type="scientific">Drosophila albomicans</name>
    <name type="common">Fruit fly</name>
    <dbReference type="NCBI Taxonomy" id="7291"/>
    <lineage>
        <taxon>Eukaryota</taxon>
        <taxon>Metazoa</taxon>
        <taxon>Ecdysozoa</taxon>
        <taxon>Arthropoda</taxon>
        <taxon>Hexapoda</taxon>
        <taxon>Insecta</taxon>
        <taxon>Pterygota</taxon>
        <taxon>Neoptera</taxon>
        <taxon>Endopterygota</taxon>
        <taxon>Diptera</taxon>
        <taxon>Brachycera</taxon>
        <taxon>Muscomorpha</taxon>
        <taxon>Ephydroidea</taxon>
        <taxon>Drosophilidae</taxon>
        <taxon>Drosophila</taxon>
    </lineage>
</organism>
<dbReference type="InterPro" id="IPR001254">
    <property type="entry name" value="Trypsin_dom"/>
</dbReference>
<dbReference type="InterPro" id="IPR038565">
    <property type="entry name" value="CLIP_sf"/>
</dbReference>
<dbReference type="InterPro" id="IPR018114">
    <property type="entry name" value="TRYPSIN_HIS"/>
</dbReference>
<dbReference type="InterPro" id="IPR009003">
    <property type="entry name" value="Peptidase_S1_PA"/>
</dbReference>
<evidence type="ECO:0000313" key="14">
    <source>
        <dbReference type="RefSeq" id="XP_034115366.1"/>
    </source>
</evidence>
<comment type="similarity">
    <text evidence="10 12">Belongs to the peptidase S1 family. CLIP subfamily.</text>
</comment>
<keyword evidence="6" id="KW-0106">Calcium</keyword>
<dbReference type="FunFam" id="2.40.10.10:FF:000028">
    <property type="entry name" value="Serine protease easter"/>
    <property type="match status" value="1"/>
</dbReference>